<dbReference type="InterPro" id="IPR000182">
    <property type="entry name" value="GNAT_dom"/>
</dbReference>
<accession>A0ABT4ZCI4</accession>
<comment type="caution">
    <text evidence="4">The sequence shown here is derived from an EMBL/GenBank/DDBJ whole genome shotgun (WGS) entry which is preliminary data.</text>
</comment>
<gene>
    <name evidence="4" type="ORF">PAF17_04940</name>
</gene>
<dbReference type="Proteomes" id="UP001165641">
    <property type="component" value="Unassembled WGS sequence"/>
</dbReference>
<dbReference type="PANTHER" id="PTHR43420">
    <property type="entry name" value="ACETYLTRANSFERASE"/>
    <property type="match status" value="1"/>
</dbReference>
<dbReference type="InterPro" id="IPR050680">
    <property type="entry name" value="YpeA/RimI_acetyltransf"/>
</dbReference>
<dbReference type="CDD" id="cd04301">
    <property type="entry name" value="NAT_SF"/>
    <property type="match status" value="1"/>
</dbReference>
<name>A0ABT4ZCI4_9RHOB</name>
<dbReference type="InterPro" id="IPR016181">
    <property type="entry name" value="Acyl_CoA_acyltransferase"/>
</dbReference>
<dbReference type="EMBL" id="JAQBIE010000004">
    <property type="protein sequence ID" value="MDB6176852.1"/>
    <property type="molecule type" value="Genomic_DNA"/>
</dbReference>
<dbReference type="RefSeq" id="WP_271887970.1">
    <property type="nucleotide sequence ID" value="NZ_JAQBIE010000004.1"/>
</dbReference>
<dbReference type="PANTHER" id="PTHR43420:SF44">
    <property type="entry name" value="ACETYLTRANSFERASE YPEA"/>
    <property type="match status" value="1"/>
</dbReference>
<proteinExistence type="predicted"/>
<evidence type="ECO:0000259" key="3">
    <source>
        <dbReference type="PROSITE" id="PS51186"/>
    </source>
</evidence>
<keyword evidence="1 4" id="KW-0808">Transferase</keyword>
<protein>
    <submittedName>
        <fullName evidence="4">GNAT family N-acetyltransferase</fullName>
        <ecNumber evidence="4">2.3.1.-</ecNumber>
    </submittedName>
</protein>
<keyword evidence="5" id="KW-1185">Reference proteome</keyword>
<dbReference type="Pfam" id="PF00583">
    <property type="entry name" value="Acetyltransf_1"/>
    <property type="match status" value="1"/>
</dbReference>
<feature type="domain" description="N-acetyltransferase" evidence="3">
    <location>
        <begin position="1"/>
        <end position="133"/>
    </location>
</feature>
<reference evidence="4" key="1">
    <citation type="submission" date="2022-12" db="EMBL/GenBank/DDBJ databases">
        <title>Paracoccus onchidii sp. nov., isolated from a marine invertebrate from the South China Sea.</title>
        <authorList>
            <person name="Xu S."/>
            <person name="Liu Z."/>
            <person name="Xu Y."/>
        </authorList>
    </citation>
    <scope>NUCLEOTIDE SEQUENCE</scope>
    <source>
        <strain evidence="4">Z330</strain>
    </source>
</reference>
<dbReference type="EC" id="2.3.1.-" evidence="4"/>
<evidence type="ECO:0000256" key="2">
    <source>
        <dbReference type="ARBA" id="ARBA00023315"/>
    </source>
</evidence>
<evidence type="ECO:0000313" key="4">
    <source>
        <dbReference type="EMBL" id="MDB6176852.1"/>
    </source>
</evidence>
<dbReference type="Gene3D" id="3.40.630.30">
    <property type="match status" value="1"/>
</dbReference>
<keyword evidence="2 4" id="KW-0012">Acyltransferase</keyword>
<evidence type="ECO:0000256" key="1">
    <source>
        <dbReference type="ARBA" id="ARBA00022679"/>
    </source>
</evidence>
<sequence>MTPQELAALHHLCFQSAPRPWSANEFAGILETRGAFLVTRPNGFLLGRAIAGEAELLTLAVDPRHRRLGTGAILSTEFAARARNQGAETAFLEVAADNIAARSLYQRMGWTESGRRRDYYGAGRDALTLRLEL</sequence>
<evidence type="ECO:0000313" key="5">
    <source>
        <dbReference type="Proteomes" id="UP001165641"/>
    </source>
</evidence>
<dbReference type="SUPFAM" id="SSF55729">
    <property type="entry name" value="Acyl-CoA N-acyltransferases (Nat)"/>
    <property type="match status" value="1"/>
</dbReference>
<dbReference type="PROSITE" id="PS51186">
    <property type="entry name" value="GNAT"/>
    <property type="match status" value="1"/>
</dbReference>
<organism evidence="4 5">
    <name type="scientific">Paracoccus onchidii</name>
    <dbReference type="NCBI Taxonomy" id="3017813"/>
    <lineage>
        <taxon>Bacteria</taxon>
        <taxon>Pseudomonadati</taxon>
        <taxon>Pseudomonadota</taxon>
        <taxon>Alphaproteobacteria</taxon>
        <taxon>Rhodobacterales</taxon>
        <taxon>Paracoccaceae</taxon>
        <taxon>Paracoccus</taxon>
    </lineage>
</organism>
<dbReference type="GO" id="GO:0016746">
    <property type="term" value="F:acyltransferase activity"/>
    <property type="evidence" value="ECO:0007669"/>
    <property type="project" value="UniProtKB-KW"/>
</dbReference>